<evidence type="ECO:0000259" key="3">
    <source>
        <dbReference type="Pfam" id="PF17111"/>
    </source>
</evidence>
<dbReference type="GeneID" id="25284974"/>
<dbReference type="RefSeq" id="XP_013256258.1">
    <property type="nucleotide sequence ID" value="XM_013400804.1"/>
</dbReference>
<keyword evidence="5" id="KW-1185">Reference proteome</keyword>
<dbReference type="AlphaFoldDB" id="A0A072P330"/>
<dbReference type="EMBL" id="AMGV01000012">
    <property type="protein sequence ID" value="KEF53668.1"/>
    <property type="molecule type" value="Genomic_DNA"/>
</dbReference>
<feature type="region of interest" description="Disordered" evidence="2">
    <location>
        <begin position="378"/>
        <end position="430"/>
    </location>
</feature>
<evidence type="ECO:0000256" key="2">
    <source>
        <dbReference type="SAM" id="MobiDB-lite"/>
    </source>
</evidence>
<dbReference type="STRING" id="1182545.A0A072P330"/>
<feature type="compositionally biased region" description="Polar residues" evidence="2">
    <location>
        <begin position="378"/>
        <end position="392"/>
    </location>
</feature>
<organism evidence="4 5">
    <name type="scientific">Exophiala aquamarina CBS 119918</name>
    <dbReference type="NCBI Taxonomy" id="1182545"/>
    <lineage>
        <taxon>Eukaryota</taxon>
        <taxon>Fungi</taxon>
        <taxon>Dikarya</taxon>
        <taxon>Ascomycota</taxon>
        <taxon>Pezizomycotina</taxon>
        <taxon>Eurotiomycetes</taxon>
        <taxon>Chaetothyriomycetidae</taxon>
        <taxon>Chaetothyriales</taxon>
        <taxon>Herpotrichiellaceae</taxon>
        <taxon>Exophiala</taxon>
    </lineage>
</organism>
<protein>
    <recommendedName>
        <fullName evidence="3">Azaphilone pigments biosynthesis cluster protein L N-terminal domain-containing protein</fullName>
    </recommendedName>
</protein>
<dbReference type="HOGENOM" id="CLU_032923_1_0_1"/>
<dbReference type="InterPro" id="IPR031348">
    <property type="entry name" value="PigL_N"/>
</dbReference>
<proteinExistence type="predicted"/>
<comment type="caution">
    <text evidence="4">The sequence shown here is derived from an EMBL/GenBank/DDBJ whole genome shotgun (WGS) entry which is preliminary data.</text>
</comment>
<dbReference type="Proteomes" id="UP000027920">
    <property type="component" value="Unassembled WGS sequence"/>
</dbReference>
<gene>
    <name evidence="4" type="ORF">A1O9_10068</name>
</gene>
<evidence type="ECO:0000256" key="1">
    <source>
        <dbReference type="SAM" id="Coils"/>
    </source>
</evidence>
<feature type="coiled-coil region" evidence="1">
    <location>
        <begin position="29"/>
        <end position="59"/>
    </location>
</feature>
<dbReference type="VEuPathDB" id="FungiDB:A1O9_10068"/>
<keyword evidence="1" id="KW-0175">Coiled coil</keyword>
<evidence type="ECO:0000313" key="4">
    <source>
        <dbReference type="EMBL" id="KEF53668.1"/>
    </source>
</evidence>
<sequence length="430" mass="47849">MADPISLASGILALTTFTIQSTKLLYEVIENYRNNSRTVRELKEELEALRAVLGSLMSVPNDEQMDLSVLKLPLLRCGEACRDLADTINKCTTRSGGDRASFRDWFKLTYRGRDIASFRNIIAAYKSTIAIALADANIRHSNVTVQLLREYKEMIDNTTSDLQEILEQADDELAKSTLEARLLVPGDSNDLSQLAIEEERASIDHCLGICKQVASHLEQAQAEIFVTAKVSDGNDPRATHIQKSPARIITSEKLRDCKTGLKFTVSELRIRLQDADHRLQRLLHQNGRENEFEGVSPPRQTPEDLESIKQCLAICEDATEELAKERVNVFEDIHMTDDAHQVIVATLGDLISAKNVSTGARSKQWLGQMSDVSLQQLSKDNTSSKGNATTEENVSKIHGHEGLRNADPDKLRSTIHHPFDGQHGTGRKLG</sequence>
<feature type="domain" description="Azaphilone pigments biosynthesis cluster protein L N-terminal" evidence="3">
    <location>
        <begin position="2"/>
        <end position="211"/>
    </location>
</feature>
<feature type="compositionally biased region" description="Basic and acidic residues" evidence="2">
    <location>
        <begin position="393"/>
        <end position="420"/>
    </location>
</feature>
<reference evidence="4 5" key="1">
    <citation type="submission" date="2013-03" db="EMBL/GenBank/DDBJ databases">
        <title>The Genome Sequence of Exophiala aquamarina CBS 119918.</title>
        <authorList>
            <consortium name="The Broad Institute Genomics Platform"/>
            <person name="Cuomo C."/>
            <person name="de Hoog S."/>
            <person name="Gorbushina A."/>
            <person name="Walker B."/>
            <person name="Young S.K."/>
            <person name="Zeng Q."/>
            <person name="Gargeya S."/>
            <person name="Fitzgerald M."/>
            <person name="Haas B."/>
            <person name="Abouelleil A."/>
            <person name="Allen A.W."/>
            <person name="Alvarado L."/>
            <person name="Arachchi H.M."/>
            <person name="Berlin A.M."/>
            <person name="Chapman S.B."/>
            <person name="Gainer-Dewar J."/>
            <person name="Goldberg J."/>
            <person name="Griggs A."/>
            <person name="Gujja S."/>
            <person name="Hansen M."/>
            <person name="Howarth C."/>
            <person name="Imamovic A."/>
            <person name="Ireland A."/>
            <person name="Larimer J."/>
            <person name="McCowan C."/>
            <person name="Murphy C."/>
            <person name="Pearson M."/>
            <person name="Poon T.W."/>
            <person name="Priest M."/>
            <person name="Roberts A."/>
            <person name="Saif S."/>
            <person name="Shea T."/>
            <person name="Sisk P."/>
            <person name="Sykes S."/>
            <person name="Wortman J."/>
            <person name="Nusbaum C."/>
            <person name="Birren B."/>
        </authorList>
    </citation>
    <scope>NUCLEOTIDE SEQUENCE [LARGE SCALE GENOMIC DNA]</scope>
    <source>
        <strain evidence="4 5">CBS 119918</strain>
    </source>
</reference>
<dbReference type="Pfam" id="PF17111">
    <property type="entry name" value="PigL_N"/>
    <property type="match status" value="1"/>
</dbReference>
<accession>A0A072P330</accession>
<dbReference type="OrthoDB" id="5068804at2759"/>
<evidence type="ECO:0000313" key="5">
    <source>
        <dbReference type="Proteomes" id="UP000027920"/>
    </source>
</evidence>
<name>A0A072P330_9EURO</name>